<dbReference type="PATRIC" id="fig|1423730.4.peg.1003"/>
<organism evidence="1 2">
    <name type="scientific">Lacticaseibacillus camelliae DSM 22697 = JCM 13995</name>
    <dbReference type="NCBI Taxonomy" id="1423730"/>
    <lineage>
        <taxon>Bacteria</taxon>
        <taxon>Bacillati</taxon>
        <taxon>Bacillota</taxon>
        <taxon>Bacilli</taxon>
        <taxon>Lactobacillales</taxon>
        <taxon>Lactobacillaceae</taxon>
        <taxon>Lacticaseibacillus</taxon>
    </lineage>
</organism>
<accession>A0A0R2ENZ6</accession>
<sequence>MYSSTQAHILFSAKTDNLNDTQEKQFWKLARAAAKRATKGDGNEDNWRYLKDDTLYVAKTKRQHQYEIAYQVKATKPLPVKVNYDMLIKFTKNSLEKPRYKVQKLDVNLGE</sequence>
<name>A0A0R2ENZ6_9LACO</name>
<evidence type="ECO:0000313" key="1">
    <source>
        <dbReference type="EMBL" id="KRN18130.1"/>
    </source>
</evidence>
<protein>
    <submittedName>
        <fullName evidence="1">Uncharacterized protein</fullName>
    </submittedName>
</protein>
<reference evidence="1 2" key="1">
    <citation type="journal article" date="2015" name="Genome Announc.">
        <title>Expanding the biotechnology potential of lactobacilli through comparative genomics of 213 strains and associated genera.</title>
        <authorList>
            <person name="Sun Z."/>
            <person name="Harris H.M."/>
            <person name="McCann A."/>
            <person name="Guo C."/>
            <person name="Argimon S."/>
            <person name="Zhang W."/>
            <person name="Yang X."/>
            <person name="Jeffery I.B."/>
            <person name="Cooney J.C."/>
            <person name="Kagawa T.F."/>
            <person name="Liu W."/>
            <person name="Song Y."/>
            <person name="Salvetti E."/>
            <person name="Wrobel A."/>
            <person name="Rasinkangas P."/>
            <person name="Parkhill J."/>
            <person name="Rea M.C."/>
            <person name="O'Sullivan O."/>
            <person name="Ritari J."/>
            <person name="Douillard F.P."/>
            <person name="Paul Ross R."/>
            <person name="Yang R."/>
            <person name="Briner A.E."/>
            <person name="Felis G.E."/>
            <person name="de Vos W.M."/>
            <person name="Barrangou R."/>
            <person name="Klaenhammer T.R."/>
            <person name="Caufield P.W."/>
            <person name="Cui Y."/>
            <person name="Zhang H."/>
            <person name="O'Toole P.W."/>
        </authorList>
    </citation>
    <scope>NUCLEOTIDE SEQUENCE [LARGE SCALE GENOMIC DNA]</scope>
    <source>
        <strain evidence="1 2">DSM 22697</strain>
    </source>
</reference>
<gene>
    <name evidence="1" type="ORF">FC75_GL000952</name>
</gene>
<dbReference type="STRING" id="1423730.FC75_GL000952"/>
<dbReference type="AlphaFoldDB" id="A0A0R2ENZ6"/>
<proteinExistence type="predicted"/>
<comment type="caution">
    <text evidence="1">The sequence shown here is derived from an EMBL/GenBank/DDBJ whole genome shotgun (WGS) entry which is preliminary data.</text>
</comment>
<dbReference type="Proteomes" id="UP000050865">
    <property type="component" value="Unassembled WGS sequence"/>
</dbReference>
<keyword evidence="2" id="KW-1185">Reference proteome</keyword>
<dbReference type="EMBL" id="AYZJ01000102">
    <property type="protein sequence ID" value="KRN18130.1"/>
    <property type="molecule type" value="Genomic_DNA"/>
</dbReference>
<evidence type="ECO:0000313" key="2">
    <source>
        <dbReference type="Proteomes" id="UP000050865"/>
    </source>
</evidence>